<dbReference type="SMART" id="SM00387">
    <property type="entry name" value="HATPase_c"/>
    <property type="match status" value="1"/>
</dbReference>
<feature type="domain" description="Histidine kinase" evidence="12">
    <location>
        <begin position="526"/>
        <end position="749"/>
    </location>
</feature>
<reference evidence="15 16" key="1">
    <citation type="submission" date="2018-06" db="EMBL/GenBank/DDBJ databases">
        <title>Complete genome of Desulfovibrio indonesiensis P37SLT.</title>
        <authorList>
            <person name="Crispim J.S."/>
            <person name="Vidigal P.M.P."/>
            <person name="Silva L.C.F."/>
            <person name="Laguardia C.N."/>
            <person name="Araujo L.C."/>
            <person name="Dias R.S."/>
            <person name="Sousa M.P."/>
            <person name="Paula S.O."/>
            <person name="Silva C."/>
        </authorList>
    </citation>
    <scope>NUCLEOTIDE SEQUENCE [LARGE SCALE GENOMIC DNA]</scope>
    <source>
        <strain evidence="15 16">P37SLT</strain>
    </source>
</reference>
<dbReference type="SUPFAM" id="SSF52172">
    <property type="entry name" value="CheY-like"/>
    <property type="match status" value="1"/>
</dbReference>
<evidence type="ECO:0000256" key="10">
    <source>
        <dbReference type="SAM" id="Phobius"/>
    </source>
</evidence>
<proteinExistence type="predicted"/>
<dbReference type="AlphaFoldDB" id="A0A7M3MF97"/>
<dbReference type="Pfam" id="PF08448">
    <property type="entry name" value="PAS_4"/>
    <property type="match status" value="1"/>
</dbReference>
<evidence type="ECO:0000256" key="5">
    <source>
        <dbReference type="ARBA" id="ARBA00022741"/>
    </source>
</evidence>
<dbReference type="PANTHER" id="PTHR43065">
    <property type="entry name" value="SENSOR HISTIDINE KINASE"/>
    <property type="match status" value="1"/>
</dbReference>
<dbReference type="SUPFAM" id="SSF55785">
    <property type="entry name" value="PYP-like sensor domain (PAS domain)"/>
    <property type="match status" value="1"/>
</dbReference>
<dbReference type="InterPro" id="IPR003594">
    <property type="entry name" value="HATPase_dom"/>
</dbReference>
<keyword evidence="10" id="KW-0812">Transmembrane</keyword>
<evidence type="ECO:0000256" key="7">
    <source>
        <dbReference type="ARBA" id="ARBA00022840"/>
    </source>
</evidence>
<accession>A0A7M3MF97</accession>
<evidence type="ECO:0000313" key="15">
    <source>
        <dbReference type="EMBL" id="TVM17689.1"/>
    </source>
</evidence>
<evidence type="ECO:0000259" key="12">
    <source>
        <dbReference type="PROSITE" id="PS50109"/>
    </source>
</evidence>
<keyword evidence="11" id="KW-0732">Signal</keyword>
<keyword evidence="7" id="KW-0067">ATP-binding</keyword>
<dbReference type="SMART" id="SM00388">
    <property type="entry name" value="HisKA"/>
    <property type="match status" value="1"/>
</dbReference>
<dbReference type="Gene3D" id="3.30.565.10">
    <property type="entry name" value="Histidine kinase-like ATPase, C-terminal domain"/>
    <property type="match status" value="1"/>
</dbReference>
<dbReference type="SUPFAM" id="SSF47384">
    <property type="entry name" value="Homodimeric domain of signal transducing histidine kinase"/>
    <property type="match status" value="1"/>
</dbReference>
<dbReference type="InterPro" id="IPR013656">
    <property type="entry name" value="PAS_4"/>
</dbReference>
<dbReference type="NCBIfam" id="TIGR00229">
    <property type="entry name" value="sensory_box"/>
    <property type="match status" value="1"/>
</dbReference>
<dbReference type="Pfam" id="PF00072">
    <property type="entry name" value="Response_reg"/>
    <property type="match status" value="1"/>
</dbReference>
<keyword evidence="4" id="KW-0808">Transferase</keyword>
<keyword evidence="6 15" id="KW-0418">Kinase</keyword>
<dbReference type="OrthoDB" id="9813024at2"/>
<dbReference type="PROSITE" id="PS50110">
    <property type="entry name" value="RESPONSE_REGULATORY"/>
    <property type="match status" value="1"/>
</dbReference>
<evidence type="ECO:0000256" key="9">
    <source>
        <dbReference type="PROSITE-ProRule" id="PRU00169"/>
    </source>
</evidence>
<keyword evidence="8" id="KW-0902">Two-component regulatory system</keyword>
<dbReference type="GO" id="GO:0000155">
    <property type="term" value="F:phosphorelay sensor kinase activity"/>
    <property type="evidence" value="ECO:0007669"/>
    <property type="project" value="InterPro"/>
</dbReference>
<dbReference type="InterPro" id="IPR036890">
    <property type="entry name" value="HATPase_C_sf"/>
</dbReference>
<evidence type="ECO:0000256" key="3">
    <source>
        <dbReference type="ARBA" id="ARBA00022553"/>
    </source>
</evidence>
<gene>
    <name evidence="15" type="ORF">DPQ33_08600</name>
</gene>
<dbReference type="PROSITE" id="PS50109">
    <property type="entry name" value="HIS_KIN"/>
    <property type="match status" value="1"/>
</dbReference>
<dbReference type="CDD" id="cd00130">
    <property type="entry name" value="PAS"/>
    <property type="match status" value="1"/>
</dbReference>
<dbReference type="Gene3D" id="1.10.287.130">
    <property type="match status" value="1"/>
</dbReference>
<dbReference type="InterPro" id="IPR036097">
    <property type="entry name" value="HisK_dim/P_sf"/>
</dbReference>
<dbReference type="InterPro" id="IPR000700">
    <property type="entry name" value="PAS-assoc_C"/>
</dbReference>
<feature type="signal peptide" evidence="11">
    <location>
        <begin position="1"/>
        <end position="28"/>
    </location>
</feature>
<keyword evidence="5" id="KW-0547">Nucleotide-binding</keyword>
<keyword evidence="10" id="KW-0472">Membrane</keyword>
<dbReference type="GO" id="GO:0005524">
    <property type="term" value="F:ATP binding"/>
    <property type="evidence" value="ECO:0007669"/>
    <property type="project" value="UniProtKB-KW"/>
</dbReference>
<feature type="modified residue" description="4-aspartylphosphate" evidence="9">
    <location>
        <position position="818"/>
    </location>
</feature>
<dbReference type="InterPro" id="IPR000014">
    <property type="entry name" value="PAS"/>
</dbReference>
<dbReference type="InterPro" id="IPR001789">
    <property type="entry name" value="Sig_transdc_resp-reg_receiver"/>
</dbReference>
<evidence type="ECO:0000256" key="4">
    <source>
        <dbReference type="ARBA" id="ARBA00022679"/>
    </source>
</evidence>
<dbReference type="InterPro" id="IPR005467">
    <property type="entry name" value="His_kinase_dom"/>
</dbReference>
<dbReference type="InterPro" id="IPR004358">
    <property type="entry name" value="Sig_transdc_His_kin-like_C"/>
</dbReference>
<feature type="chain" id="PRO_5029847435" description="histidine kinase" evidence="11">
    <location>
        <begin position="29"/>
        <end position="886"/>
    </location>
</feature>
<sequence length="886" mass="98506">MDTTLPTRLLLAALFACLGLFAAAPAWCVEITAPTKHSVLLLNSYHNGYSWSDNILDGVREALHDEHVDVDLHIEYLDGKRSSTPLVHDRYRELLRAKYADQEFEAVVATDNLALRLAFAWRTDLFPGVPIVFAGINDMEMETVSGENATGVLENVDIAETLRLAKRFHPWAKRVVVVGDNSITGLAIRNQVMNAAEDVQDIFSFEYITTAALDPILQGIKNLPEDAILYLIPSYYKVEGTLYDAGEVLEIVSQSTDRPVYSNWKFLLGHGSVGGRLISGWRQGYEAGKYTAELLRGAPISSLPVIEKTDNQYIFSYPRLVEFSISQDLLPPGSIIVDAPKAFYEVSKDVFWSLLVSFVLLSFALVLLAINILRRRRIEHKIINQLSFQEILMDSIPQLVCWKDQEGRYLGANRSFTEFFGIKDPDDVMGKTDYHIMKEGRFTEWVAALDREVLLSEKPRLRVRISLTGPGGETVWLEMNKVPLYDAQNRVVGTLSTAENMTREINLERQLLQSQKMEAIGALAGGIAHDFNNILTSIVNSTELALMDLDAESDTAQDLERVLRAASRGKRLVQQIMAFSRPSQEGFQPTDLAEHVRDTVNLLQPSLPRNITVNATVTADPVCVMVDPTQIYQVLMNLCTNAFQAMRDTGGVLDVRLEDVYLDPDHARELDMQFGKALRLVVSDTGPGIDQEIMDKVFDPFFTTKGKKEGTGLGLSVVLGIVKNHGGAVRVKSRPGEGATFEIYLPARQAQSETCDTDGTRPLLSHARILFVEDDPDQLITTPRVLASLGFDVTTAARGSEALDILAAGRTFDLVITDFDMPGVDGVELAKRLAGHYPELPIILISGRNQAKKRAKNSPNIRRIVEKPFGRDELADAVSHVLYTQE</sequence>
<dbReference type="SUPFAM" id="SSF55874">
    <property type="entry name" value="ATPase domain of HSP90 chaperone/DNA topoisomerase II/histidine kinase"/>
    <property type="match status" value="1"/>
</dbReference>
<feature type="domain" description="PAC" evidence="14">
    <location>
        <begin position="461"/>
        <end position="513"/>
    </location>
</feature>
<dbReference type="Pfam" id="PF02518">
    <property type="entry name" value="HATPase_c"/>
    <property type="match status" value="1"/>
</dbReference>
<dbReference type="PRINTS" id="PR00344">
    <property type="entry name" value="BCTRLSENSOR"/>
</dbReference>
<comment type="catalytic activity">
    <reaction evidence="1">
        <text>ATP + protein L-histidine = ADP + protein N-phospho-L-histidine.</text>
        <dbReference type="EC" id="2.7.13.3"/>
    </reaction>
</comment>
<protein>
    <recommendedName>
        <fullName evidence="2">histidine kinase</fullName>
        <ecNumber evidence="2">2.7.13.3</ecNumber>
    </recommendedName>
</protein>
<dbReference type="EC" id="2.7.13.3" evidence="2"/>
<name>A0A7M3MF97_9BACT</name>
<dbReference type="InterPro" id="IPR011006">
    <property type="entry name" value="CheY-like_superfamily"/>
</dbReference>
<dbReference type="CDD" id="cd00082">
    <property type="entry name" value="HisKA"/>
    <property type="match status" value="1"/>
</dbReference>
<dbReference type="Gene3D" id="3.30.450.20">
    <property type="entry name" value="PAS domain"/>
    <property type="match status" value="1"/>
</dbReference>
<evidence type="ECO:0000313" key="16">
    <source>
        <dbReference type="Proteomes" id="UP000448292"/>
    </source>
</evidence>
<dbReference type="EMBL" id="QMIE01000006">
    <property type="protein sequence ID" value="TVM17689.1"/>
    <property type="molecule type" value="Genomic_DNA"/>
</dbReference>
<dbReference type="Gene3D" id="3.40.50.2300">
    <property type="match status" value="3"/>
</dbReference>
<evidence type="ECO:0000259" key="13">
    <source>
        <dbReference type="PROSITE" id="PS50110"/>
    </source>
</evidence>
<keyword evidence="16" id="KW-1185">Reference proteome</keyword>
<dbReference type="SMART" id="SM00448">
    <property type="entry name" value="REC"/>
    <property type="match status" value="1"/>
</dbReference>
<evidence type="ECO:0000256" key="8">
    <source>
        <dbReference type="ARBA" id="ARBA00023012"/>
    </source>
</evidence>
<keyword evidence="3 9" id="KW-0597">Phosphoprotein</keyword>
<feature type="domain" description="Response regulatory" evidence="13">
    <location>
        <begin position="768"/>
        <end position="882"/>
    </location>
</feature>
<comment type="caution">
    <text evidence="15">The sequence shown here is derived from an EMBL/GenBank/DDBJ whole genome shotgun (WGS) entry which is preliminary data.</text>
</comment>
<dbReference type="PROSITE" id="PS50113">
    <property type="entry name" value="PAC"/>
    <property type="match status" value="1"/>
</dbReference>
<evidence type="ECO:0000256" key="11">
    <source>
        <dbReference type="SAM" id="SignalP"/>
    </source>
</evidence>
<dbReference type="PANTHER" id="PTHR43065:SF46">
    <property type="entry name" value="C4-DICARBOXYLATE TRANSPORT SENSOR PROTEIN DCTB"/>
    <property type="match status" value="1"/>
</dbReference>
<dbReference type="InterPro" id="IPR003661">
    <property type="entry name" value="HisK_dim/P_dom"/>
</dbReference>
<dbReference type="Proteomes" id="UP000448292">
    <property type="component" value="Unassembled WGS sequence"/>
</dbReference>
<dbReference type="Pfam" id="PF00512">
    <property type="entry name" value="HisKA"/>
    <property type="match status" value="1"/>
</dbReference>
<evidence type="ECO:0000256" key="6">
    <source>
        <dbReference type="ARBA" id="ARBA00022777"/>
    </source>
</evidence>
<evidence type="ECO:0000256" key="2">
    <source>
        <dbReference type="ARBA" id="ARBA00012438"/>
    </source>
</evidence>
<dbReference type="InterPro" id="IPR035965">
    <property type="entry name" value="PAS-like_dom_sf"/>
</dbReference>
<keyword evidence="10" id="KW-1133">Transmembrane helix</keyword>
<feature type="transmembrane region" description="Helical" evidence="10">
    <location>
        <begin position="350"/>
        <end position="373"/>
    </location>
</feature>
<organism evidence="15 16">
    <name type="scientific">Oceanidesulfovibrio indonesiensis</name>
    <dbReference type="NCBI Taxonomy" id="54767"/>
    <lineage>
        <taxon>Bacteria</taxon>
        <taxon>Pseudomonadati</taxon>
        <taxon>Thermodesulfobacteriota</taxon>
        <taxon>Desulfovibrionia</taxon>
        <taxon>Desulfovibrionales</taxon>
        <taxon>Desulfovibrionaceae</taxon>
        <taxon>Oceanidesulfovibrio</taxon>
    </lineage>
</organism>
<evidence type="ECO:0000259" key="14">
    <source>
        <dbReference type="PROSITE" id="PS50113"/>
    </source>
</evidence>
<evidence type="ECO:0000256" key="1">
    <source>
        <dbReference type="ARBA" id="ARBA00000085"/>
    </source>
</evidence>